<proteinExistence type="predicted"/>
<name>A0ABY6LDL7_9ARAC</name>
<evidence type="ECO:0000313" key="2">
    <source>
        <dbReference type="EMBL" id="UYV79255.1"/>
    </source>
</evidence>
<reference evidence="2 3" key="1">
    <citation type="submission" date="2022-01" db="EMBL/GenBank/DDBJ databases">
        <title>A chromosomal length assembly of Cordylochernes scorpioides.</title>
        <authorList>
            <person name="Zeh D."/>
            <person name="Zeh J."/>
        </authorList>
    </citation>
    <scope>NUCLEOTIDE SEQUENCE [LARGE SCALE GENOMIC DNA]</scope>
    <source>
        <strain evidence="2">IN4F17</strain>
        <tissue evidence="2">Whole Body</tissue>
    </source>
</reference>
<sequence length="89" mass="9706">MSSGTAVPTTRGPMGRLSIIPGHQGGEGFAESGRRGELRSLRRINSGLGFLRHPTELRHCKQRSLLLRDTEHLAALDMSVKEEGSIDPD</sequence>
<gene>
    <name evidence="2" type="ORF">LAZ67_17001795</name>
</gene>
<evidence type="ECO:0000313" key="3">
    <source>
        <dbReference type="Proteomes" id="UP001235939"/>
    </source>
</evidence>
<accession>A0ABY6LDL7</accession>
<keyword evidence="3" id="KW-1185">Reference proteome</keyword>
<organism evidence="2 3">
    <name type="scientific">Cordylochernes scorpioides</name>
    <dbReference type="NCBI Taxonomy" id="51811"/>
    <lineage>
        <taxon>Eukaryota</taxon>
        <taxon>Metazoa</taxon>
        <taxon>Ecdysozoa</taxon>
        <taxon>Arthropoda</taxon>
        <taxon>Chelicerata</taxon>
        <taxon>Arachnida</taxon>
        <taxon>Pseudoscorpiones</taxon>
        <taxon>Cheliferoidea</taxon>
        <taxon>Chernetidae</taxon>
        <taxon>Cordylochernes</taxon>
    </lineage>
</organism>
<feature type="region of interest" description="Disordered" evidence="1">
    <location>
        <begin position="1"/>
        <end position="35"/>
    </location>
</feature>
<evidence type="ECO:0000256" key="1">
    <source>
        <dbReference type="SAM" id="MobiDB-lite"/>
    </source>
</evidence>
<protein>
    <submittedName>
        <fullName evidence="2">Uncharacterized protein</fullName>
    </submittedName>
</protein>
<dbReference type="EMBL" id="CP092879">
    <property type="protein sequence ID" value="UYV79255.1"/>
    <property type="molecule type" value="Genomic_DNA"/>
</dbReference>
<dbReference type="Proteomes" id="UP001235939">
    <property type="component" value="Chromosome 17"/>
</dbReference>